<dbReference type="RefSeq" id="WP_310303045.1">
    <property type="nucleotide sequence ID" value="NZ_BAAAPS010000010.1"/>
</dbReference>
<dbReference type="Proteomes" id="UP001183648">
    <property type="component" value="Unassembled WGS sequence"/>
</dbReference>
<evidence type="ECO:0000313" key="2">
    <source>
        <dbReference type="Proteomes" id="UP001183648"/>
    </source>
</evidence>
<name>A0ABU2BXI4_9ACTN</name>
<protein>
    <recommendedName>
        <fullName evidence="3">Glycosyltransferase family 2 protein</fullName>
    </recommendedName>
</protein>
<dbReference type="SUPFAM" id="SSF53448">
    <property type="entry name" value="Nucleotide-diphospho-sugar transferases"/>
    <property type="match status" value="1"/>
</dbReference>
<organism evidence="1 2">
    <name type="scientific">Nocardioides marmoribigeumensis</name>
    <dbReference type="NCBI Taxonomy" id="433649"/>
    <lineage>
        <taxon>Bacteria</taxon>
        <taxon>Bacillati</taxon>
        <taxon>Actinomycetota</taxon>
        <taxon>Actinomycetes</taxon>
        <taxon>Propionibacteriales</taxon>
        <taxon>Nocardioidaceae</taxon>
        <taxon>Nocardioides</taxon>
    </lineage>
</organism>
<sequence>MPDPLRRRPPTPPGGRPRVAALTMVRDEPVMLPRWVEHYSRQCGGAGALLVIDDNTTDGSTDDLECPVLRVPPFVHRPFEPARMGFVSHVASALLESYDAVVFCDADEFLVAEPERYDTLADLVGAKPRTKVFGAVGMNVVHHVGAEPDLDPAAPISEQRALAKFVPLMCKPAMKKVHGAWTAASHGLKHTEWAIDPELWLFHAKFADREALRMAAEGRRAAVLHDNRPQETSWKFTGDKMVRLLDQMTAHLPETDPYAAIPEFAPTTHQLRRVVVQEDDAWRARGGGRQIQRMRKGELVRIPERFRGTF</sequence>
<keyword evidence="2" id="KW-1185">Reference proteome</keyword>
<proteinExistence type="predicted"/>
<evidence type="ECO:0000313" key="1">
    <source>
        <dbReference type="EMBL" id="MDR7363099.1"/>
    </source>
</evidence>
<reference evidence="1 2" key="1">
    <citation type="submission" date="2023-07" db="EMBL/GenBank/DDBJ databases">
        <title>Sequencing the genomes of 1000 actinobacteria strains.</title>
        <authorList>
            <person name="Klenk H.-P."/>
        </authorList>
    </citation>
    <scope>NUCLEOTIDE SEQUENCE [LARGE SCALE GENOMIC DNA]</scope>
    <source>
        <strain evidence="1 2">DSM 19426</strain>
    </source>
</reference>
<accession>A0ABU2BXI4</accession>
<evidence type="ECO:0008006" key="3">
    <source>
        <dbReference type="Google" id="ProtNLM"/>
    </source>
</evidence>
<dbReference type="Pfam" id="PF13704">
    <property type="entry name" value="Glyco_tranf_2_4"/>
    <property type="match status" value="1"/>
</dbReference>
<dbReference type="EMBL" id="JAVDYG010000001">
    <property type="protein sequence ID" value="MDR7363099.1"/>
    <property type="molecule type" value="Genomic_DNA"/>
</dbReference>
<gene>
    <name evidence="1" type="ORF">J2S63_002652</name>
</gene>
<comment type="caution">
    <text evidence="1">The sequence shown here is derived from an EMBL/GenBank/DDBJ whole genome shotgun (WGS) entry which is preliminary data.</text>
</comment>
<dbReference type="InterPro" id="IPR029044">
    <property type="entry name" value="Nucleotide-diphossugar_trans"/>
</dbReference>